<organism evidence="8 9">
    <name type="scientific">Punctularia strigosozonata (strain HHB-11173)</name>
    <name type="common">White-rot fungus</name>
    <dbReference type="NCBI Taxonomy" id="741275"/>
    <lineage>
        <taxon>Eukaryota</taxon>
        <taxon>Fungi</taxon>
        <taxon>Dikarya</taxon>
        <taxon>Basidiomycota</taxon>
        <taxon>Agaricomycotina</taxon>
        <taxon>Agaricomycetes</taxon>
        <taxon>Corticiales</taxon>
        <taxon>Punctulariaceae</taxon>
        <taxon>Punctularia</taxon>
    </lineage>
</organism>
<dbReference type="OrthoDB" id="9974841at2759"/>
<evidence type="ECO:0000256" key="2">
    <source>
        <dbReference type="ARBA" id="ARBA00004673"/>
    </source>
</evidence>
<dbReference type="GO" id="GO:0045277">
    <property type="term" value="C:respiratory chain complex IV"/>
    <property type="evidence" value="ECO:0007669"/>
    <property type="project" value="UniProtKB-UniRule"/>
</dbReference>
<sequence>MLANQRLASSVLRARPTGIIRSQPRRLAHGTHTYYDAVPFGYRNKKAFRIKYVAYLGTGFALPFVAVGYQLHNWAGSSA</sequence>
<comment type="similarity">
    <text evidence="3 7">Belongs to the cytochrome c oxidase VIIc family.</text>
</comment>
<keyword evidence="4 7" id="KW-0999">Mitochondrion inner membrane</keyword>
<dbReference type="UniPathway" id="UPA00705"/>
<dbReference type="GO" id="GO:0006123">
    <property type="term" value="P:mitochondrial electron transport, cytochrome c to oxygen"/>
    <property type="evidence" value="ECO:0007669"/>
    <property type="project" value="UniProtKB-UniRule"/>
</dbReference>
<dbReference type="GO" id="GO:0005743">
    <property type="term" value="C:mitochondrial inner membrane"/>
    <property type="evidence" value="ECO:0007669"/>
    <property type="project" value="UniProtKB-SubCell"/>
</dbReference>
<evidence type="ECO:0000256" key="3">
    <source>
        <dbReference type="ARBA" id="ARBA00010514"/>
    </source>
</evidence>
<evidence type="ECO:0000256" key="6">
    <source>
        <dbReference type="ARBA" id="ARBA00023136"/>
    </source>
</evidence>
<dbReference type="Gene3D" id="4.10.49.10">
    <property type="entry name" value="Cytochrome c oxidase subunit VIIc"/>
    <property type="match status" value="1"/>
</dbReference>
<dbReference type="Proteomes" id="UP000054196">
    <property type="component" value="Unassembled WGS sequence"/>
</dbReference>
<keyword evidence="7" id="KW-0809">Transit peptide</keyword>
<dbReference type="OMA" id="KAFRIKY"/>
<comment type="function">
    <text evidence="7">Component of the cytochrome c oxidase, the last enzyme in the mitochondrial electron transport chain which drives oxidative phosphorylation. The respiratory chain contains 3 multisubunit complexes succinate dehydrogenase (complex II, CII), ubiquinol-cytochrome c oxidoreductase (cytochrome b-c1 complex, complex III, CIII) and cytochrome c oxidase (complex IV, CIV), that cooperate to transfer electrons derived from NADH and succinate to molecular oxygen, creating an electrochemical gradient over the inner membrane that drives transmembrane transport and the ATP synthase. Cytochrome c oxidase is the component of the respiratory chain that catalyzes the reduction of oxygen to water. Electrons originating from reduced cytochrome c in the intermembrane space (IMS) are transferred via the dinuclear copper A center (CU(A)) of subunit 2 and heme A of subunit 1 to the active site in subunit 1, a binuclear center (BNC) formed by heme A3 and copper B (CU(B)). The BNC reduces molecular oxygen to 2 water molecules using 4 electrons from cytochrome c in the IMS and 4 protons from the mitochondrial matrix.</text>
</comment>
<evidence type="ECO:0000256" key="7">
    <source>
        <dbReference type="RuleBase" id="RU368123"/>
    </source>
</evidence>
<dbReference type="Pfam" id="PF02935">
    <property type="entry name" value="COX7C"/>
    <property type="match status" value="1"/>
</dbReference>
<dbReference type="RefSeq" id="XP_007388560.1">
    <property type="nucleotide sequence ID" value="XM_007388498.1"/>
</dbReference>
<dbReference type="SUPFAM" id="SSF81427">
    <property type="entry name" value="Mitochondrial cytochrome c oxidase subunit VIIc (aka VIIIa)"/>
    <property type="match status" value="1"/>
</dbReference>
<keyword evidence="7" id="KW-0812">Transmembrane</keyword>
<evidence type="ECO:0000256" key="4">
    <source>
        <dbReference type="ARBA" id="ARBA00022792"/>
    </source>
</evidence>
<comment type="subcellular location">
    <subcellularLocation>
        <location evidence="1 7">Mitochondrion inner membrane</location>
        <topology evidence="1 7">Single-pass membrane protein</topology>
    </subcellularLocation>
</comment>
<name>R7S2L0_PUNST</name>
<dbReference type="AlphaFoldDB" id="R7S2L0"/>
<comment type="pathway">
    <text evidence="2 7">Energy metabolism; oxidative phosphorylation.</text>
</comment>
<evidence type="ECO:0000256" key="5">
    <source>
        <dbReference type="ARBA" id="ARBA00023128"/>
    </source>
</evidence>
<evidence type="ECO:0000313" key="9">
    <source>
        <dbReference type="Proteomes" id="UP000054196"/>
    </source>
</evidence>
<reference evidence="9" key="1">
    <citation type="journal article" date="2012" name="Science">
        <title>The Paleozoic origin of enzymatic lignin decomposition reconstructed from 31 fungal genomes.</title>
        <authorList>
            <person name="Floudas D."/>
            <person name="Binder M."/>
            <person name="Riley R."/>
            <person name="Barry K."/>
            <person name="Blanchette R.A."/>
            <person name="Henrissat B."/>
            <person name="Martinez A.T."/>
            <person name="Otillar R."/>
            <person name="Spatafora J.W."/>
            <person name="Yadav J.S."/>
            <person name="Aerts A."/>
            <person name="Benoit I."/>
            <person name="Boyd A."/>
            <person name="Carlson A."/>
            <person name="Copeland A."/>
            <person name="Coutinho P.M."/>
            <person name="de Vries R.P."/>
            <person name="Ferreira P."/>
            <person name="Findley K."/>
            <person name="Foster B."/>
            <person name="Gaskell J."/>
            <person name="Glotzer D."/>
            <person name="Gorecki P."/>
            <person name="Heitman J."/>
            <person name="Hesse C."/>
            <person name="Hori C."/>
            <person name="Igarashi K."/>
            <person name="Jurgens J.A."/>
            <person name="Kallen N."/>
            <person name="Kersten P."/>
            <person name="Kohler A."/>
            <person name="Kuees U."/>
            <person name="Kumar T.K.A."/>
            <person name="Kuo A."/>
            <person name="LaButti K."/>
            <person name="Larrondo L.F."/>
            <person name="Lindquist E."/>
            <person name="Ling A."/>
            <person name="Lombard V."/>
            <person name="Lucas S."/>
            <person name="Lundell T."/>
            <person name="Martin R."/>
            <person name="McLaughlin D.J."/>
            <person name="Morgenstern I."/>
            <person name="Morin E."/>
            <person name="Murat C."/>
            <person name="Nagy L.G."/>
            <person name="Nolan M."/>
            <person name="Ohm R.A."/>
            <person name="Patyshakuliyeva A."/>
            <person name="Rokas A."/>
            <person name="Ruiz-Duenas F.J."/>
            <person name="Sabat G."/>
            <person name="Salamov A."/>
            <person name="Samejima M."/>
            <person name="Schmutz J."/>
            <person name="Slot J.C."/>
            <person name="St John F."/>
            <person name="Stenlid J."/>
            <person name="Sun H."/>
            <person name="Sun S."/>
            <person name="Syed K."/>
            <person name="Tsang A."/>
            <person name="Wiebenga A."/>
            <person name="Young D."/>
            <person name="Pisabarro A."/>
            <person name="Eastwood D.C."/>
            <person name="Martin F."/>
            <person name="Cullen D."/>
            <person name="Grigoriev I.V."/>
            <person name="Hibbett D.S."/>
        </authorList>
    </citation>
    <scope>NUCLEOTIDE SEQUENCE [LARGE SCALE GENOMIC DNA]</scope>
    <source>
        <strain evidence="9">HHB-11173 SS5</strain>
    </source>
</reference>
<dbReference type="EMBL" id="JH687556">
    <property type="protein sequence ID" value="EIN04089.1"/>
    <property type="molecule type" value="Genomic_DNA"/>
</dbReference>
<dbReference type="HOGENOM" id="CLU_169812_1_0_1"/>
<keyword evidence="6 7" id="KW-0472">Membrane</keyword>
<dbReference type="InterPro" id="IPR004202">
    <property type="entry name" value="COX7C/Cox8"/>
</dbReference>
<accession>R7S2L0</accession>
<proteinExistence type="inferred from homology"/>
<dbReference type="GeneID" id="18884021"/>
<evidence type="ECO:0000256" key="1">
    <source>
        <dbReference type="ARBA" id="ARBA00004434"/>
    </source>
</evidence>
<keyword evidence="7" id="KW-1133">Transmembrane helix</keyword>
<keyword evidence="9" id="KW-1185">Reference proteome</keyword>
<comment type="subunit">
    <text evidence="7">Component of the cytochrome c oxidase (complex IV, CIV), a multisubunit enzyme composed of a catalytic core of 3 subunits and several supernumerary subunits. The complex exists as a monomer or a dimer and forms supercomplexes (SCs) in the inner mitochondrial membrane with ubiquinol-cytochrome c oxidoreductase (cytochrome b-c1 complex, complex III, CIII).</text>
</comment>
<evidence type="ECO:0000313" key="8">
    <source>
        <dbReference type="EMBL" id="EIN04089.1"/>
    </source>
</evidence>
<gene>
    <name evidence="8" type="ORF">PUNSTDRAFT_55690</name>
</gene>
<dbReference type="InterPro" id="IPR036636">
    <property type="entry name" value="COX7C/Cox8_sf"/>
</dbReference>
<keyword evidence="5 7" id="KW-0496">Mitochondrion</keyword>
<feature type="transmembrane region" description="Helical" evidence="7">
    <location>
        <begin position="52"/>
        <end position="71"/>
    </location>
</feature>
<dbReference type="KEGG" id="psq:PUNSTDRAFT_55690"/>
<protein>
    <recommendedName>
        <fullName evidence="7">Cytochrome c oxidase subunit 8, mitochondrial</fullName>
    </recommendedName>
    <alternativeName>
        <fullName evidence="7">Cytochrome c oxidase polypeptide VIII</fullName>
    </alternativeName>
</protein>